<dbReference type="InterPro" id="IPR052163">
    <property type="entry name" value="DGC-Regulatory_Protein"/>
</dbReference>
<dbReference type="EMBL" id="QNSA01000003">
    <property type="protein sequence ID" value="RBP75567.1"/>
    <property type="molecule type" value="Genomic_DNA"/>
</dbReference>
<dbReference type="PROSITE" id="PS50113">
    <property type="entry name" value="PAC"/>
    <property type="match status" value="2"/>
</dbReference>
<dbReference type="InterPro" id="IPR000700">
    <property type="entry name" value="PAS-assoc_C"/>
</dbReference>
<dbReference type="NCBIfam" id="TIGR00229">
    <property type="entry name" value="sensory_box"/>
    <property type="match status" value="2"/>
</dbReference>
<dbReference type="InterPro" id="IPR000014">
    <property type="entry name" value="PAS"/>
</dbReference>
<dbReference type="Gene3D" id="3.30.450.20">
    <property type="entry name" value="PAS domain"/>
    <property type="match status" value="2"/>
</dbReference>
<keyword evidence="2" id="KW-1133">Transmembrane helix</keyword>
<keyword evidence="2" id="KW-0472">Membrane</keyword>
<dbReference type="Gene3D" id="3.30.70.270">
    <property type="match status" value="1"/>
</dbReference>
<protein>
    <submittedName>
        <fullName evidence="7">PAS domain S-box-containing protein/diguanylate cyclase (GGDEF)-like protein</fullName>
    </submittedName>
</protein>
<dbReference type="FunFam" id="3.30.70.270:FF:000001">
    <property type="entry name" value="Diguanylate cyclase domain protein"/>
    <property type="match status" value="1"/>
</dbReference>
<evidence type="ECO:0000256" key="1">
    <source>
        <dbReference type="ARBA" id="ARBA00001946"/>
    </source>
</evidence>
<feature type="transmembrane region" description="Helical" evidence="2">
    <location>
        <begin position="178"/>
        <end position="196"/>
    </location>
</feature>
<dbReference type="SUPFAM" id="SSF55073">
    <property type="entry name" value="Nucleotide cyclase"/>
    <property type="match status" value="1"/>
</dbReference>
<dbReference type="Pfam" id="PF13426">
    <property type="entry name" value="PAS_9"/>
    <property type="match status" value="1"/>
</dbReference>
<dbReference type="CDD" id="cd00130">
    <property type="entry name" value="PAS"/>
    <property type="match status" value="2"/>
</dbReference>
<dbReference type="SMART" id="SM00267">
    <property type="entry name" value="GGDEF"/>
    <property type="match status" value="1"/>
</dbReference>
<dbReference type="SMART" id="SM00091">
    <property type="entry name" value="PAS"/>
    <property type="match status" value="2"/>
</dbReference>
<dbReference type="PANTHER" id="PTHR46663:SF3">
    <property type="entry name" value="SLL0267 PROTEIN"/>
    <property type="match status" value="1"/>
</dbReference>
<proteinExistence type="predicted"/>
<dbReference type="Proteomes" id="UP000253065">
    <property type="component" value="Unassembled WGS sequence"/>
</dbReference>
<organism evidence="7 8">
    <name type="scientific">Marinobacter nauticus</name>
    <name type="common">Marinobacter hydrocarbonoclasticus</name>
    <name type="synonym">Marinobacter aquaeolei</name>
    <dbReference type="NCBI Taxonomy" id="2743"/>
    <lineage>
        <taxon>Bacteria</taxon>
        <taxon>Pseudomonadati</taxon>
        <taxon>Pseudomonadota</taxon>
        <taxon>Gammaproteobacteria</taxon>
        <taxon>Pseudomonadales</taxon>
        <taxon>Marinobacteraceae</taxon>
        <taxon>Marinobacter</taxon>
    </lineage>
</organism>
<dbReference type="RefSeq" id="WP_113879374.1">
    <property type="nucleotide sequence ID" value="NZ_QNSA01000003.1"/>
</dbReference>
<reference evidence="7 8" key="1">
    <citation type="submission" date="2018-07" db="EMBL/GenBank/DDBJ databases">
        <title>Freshwater and sediment microbial communities from various areas in North America, analyzing microbe dynamics in response to fracking.</title>
        <authorList>
            <person name="Lamendella R."/>
        </authorList>
    </citation>
    <scope>NUCLEOTIDE SEQUENCE [LARGE SCALE GENOMIC DNA]</scope>
    <source>
        <strain evidence="7 8">114E</strain>
        <strain evidence="6 9">114E_o</strain>
    </source>
</reference>
<evidence type="ECO:0000313" key="6">
    <source>
        <dbReference type="EMBL" id="RBP75567.1"/>
    </source>
</evidence>
<sequence>MMKQVAANTSGYPSLLGRTTSLVVAVIAGVFLLHAVYVYSTARAEITAGIEQDVHESLERLSRSIAPFIESYSVHEYESLIATEMALKQHFAVILEDYEMGRILGQPYYLYVQLRQQNGQYRLFQERTQPVQHELAQAFYQASAPIVGGNDEVLGTIRIYAADDLLVAKLERVVLEELLTVLALALTLSALLGTVLHRSVFRSIVAIDDALRNKDAEGIPLQPVPPFQYRELAVLSDGINTMLESIKASREQLKLERSRLENIISGTRSGTWAWNVQTGETVYNKRWAEIAGYTLEELAPVSIDTWMNLAHPDDLQRSADLLERHFRGELAYYECEARMRHKDGHWVWVLDRGQVQSWDDQGQPLLMYGTHQDITERKRAEASLSMAAGVFRHAREGIVLTSAQGRILDVNAAFSALTGYAREHVLEQYYEDILASDQYSRDFRHQVLASLDAKGVWSGEYWIRCQNGSLLPSLMTIAAVRSREGEVEHYVTLFADISHLKQTEEQLRHIAHYDPLTGLPNRLLLGERLQHAVASTRRHGDVLAVVFLDLDGFKAVNDTYGHATGDELLVTLARRMKGILRECDTVARLGGDEFVVLLPELSSGPDCKTILSRLLSALSEPVELLERTVQVSASLGVSFYPQVPDIDAEVLLRQADIAMYQAKQRGKNQVRFFNGLDHTDDTKAVPAGDQE</sequence>
<comment type="cofactor">
    <cofactor evidence="1">
        <name>Mg(2+)</name>
        <dbReference type="ChEBI" id="CHEBI:18420"/>
    </cofactor>
</comment>
<dbReference type="InterPro" id="IPR013655">
    <property type="entry name" value="PAS_fold_3"/>
</dbReference>
<dbReference type="PANTHER" id="PTHR46663">
    <property type="entry name" value="DIGUANYLATE CYCLASE DGCT-RELATED"/>
    <property type="match status" value="1"/>
</dbReference>
<dbReference type="SUPFAM" id="SSF55785">
    <property type="entry name" value="PYP-like sensor domain (PAS domain)"/>
    <property type="match status" value="2"/>
</dbReference>
<dbReference type="InterPro" id="IPR043128">
    <property type="entry name" value="Rev_trsase/Diguanyl_cyclase"/>
</dbReference>
<feature type="transmembrane region" description="Helical" evidence="2">
    <location>
        <begin position="20"/>
        <end position="39"/>
    </location>
</feature>
<dbReference type="SMART" id="SM00086">
    <property type="entry name" value="PAC"/>
    <property type="match status" value="2"/>
</dbReference>
<feature type="domain" description="GGDEF" evidence="5">
    <location>
        <begin position="541"/>
        <end position="675"/>
    </location>
</feature>
<name>A0A368V5I4_MARNT</name>
<keyword evidence="2" id="KW-0812">Transmembrane</keyword>
<comment type="caution">
    <text evidence="7">The sequence shown here is derived from an EMBL/GenBank/DDBJ whole genome shotgun (WGS) entry which is preliminary data.</text>
</comment>
<accession>A0A368V5I4</accession>
<dbReference type="AlphaFoldDB" id="A0A368V5I4"/>
<evidence type="ECO:0000313" key="9">
    <source>
        <dbReference type="Proteomes" id="UP000253065"/>
    </source>
</evidence>
<dbReference type="Pfam" id="PF00990">
    <property type="entry name" value="GGDEF"/>
    <property type="match status" value="1"/>
</dbReference>
<feature type="domain" description="PAS" evidence="3">
    <location>
        <begin position="383"/>
        <end position="428"/>
    </location>
</feature>
<dbReference type="Pfam" id="PF08447">
    <property type="entry name" value="PAS_3"/>
    <property type="match status" value="1"/>
</dbReference>
<gene>
    <name evidence="7" type="ORF">DET51_103168</name>
    <name evidence="6" type="ORF">DET64_103168</name>
</gene>
<dbReference type="GO" id="GO:0003824">
    <property type="term" value="F:catalytic activity"/>
    <property type="evidence" value="ECO:0007669"/>
    <property type="project" value="UniProtKB-ARBA"/>
</dbReference>
<evidence type="ECO:0000259" key="4">
    <source>
        <dbReference type="PROSITE" id="PS50113"/>
    </source>
</evidence>
<dbReference type="CDD" id="cd01949">
    <property type="entry name" value="GGDEF"/>
    <property type="match status" value="1"/>
</dbReference>
<feature type="domain" description="PAS" evidence="3">
    <location>
        <begin position="256"/>
        <end position="329"/>
    </location>
</feature>
<evidence type="ECO:0000313" key="7">
    <source>
        <dbReference type="EMBL" id="RCW36376.1"/>
    </source>
</evidence>
<evidence type="ECO:0000259" key="3">
    <source>
        <dbReference type="PROSITE" id="PS50112"/>
    </source>
</evidence>
<evidence type="ECO:0000259" key="5">
    <source>
        <dbReference type="PROSITE" id="PS50887"/>
    </source>
</evidence>
<dbReference type="InterPro" id="IPR035965">
    <property type="entry name" value="PAS-like_dom_sf"/>
</dbReference>
<feature type="domain" description="PAC" evidence="4">
    <location>
        <begin position="333"/>
        <end position="386"/>
    </location>
</feature>
<dbReference type="PROSITE" id="PS50112">
    <property type="entry name" value="PAS"/>
    <property type="match status" value="2"/>
</dbReference>
<feature type="domain" description="PAC" evidence="4">
    <location>
        <begin position="457"/>
        <end position="509"/>
    </location>
</feature>
<dbReference type="InterPro" id="IPR001610">
    <property type="entry name" value="PAC"/>
</dbReference>
<dbReference type="InterPro" id="IPR029787">
    <property type="entry name" value="Nucleotide_cyclase"/>
</dbReference>
<keyword evidence="9" id="KW-1185">Reference proteome</keyword>
<dbReference type="PROSITE" id="PS50887">
    <property type="entry name" value="GGDEF"/>
    <property type="match status" value="1"/>
</dbReference>
<dbReference type="InterPro" id="IPR000160">
    <property type="entry name" value="GGDEF_dom"/>
</dbReference>
<dbReference type="NCBIfam" id="TIGR00254">
    <property type="entry name" value="GGDEF"/>
    <property type="match status" value="1"/>
</dbReference>
<dbReference type="EMBL" id="QPJB01000003">
    <property type="protein sequence ID" value="RCW36376.1"/>
    <property type="molecule type" value="Genomic_DNA"/>
</dbReference>
<dbReference type="Proteomes" id="UP000252795">
    <property type="component" value="Unassembled WGS sequence"/>
</dbReference>
<evidence type="ECO:0000256" key="2">
    <source>
        <dbReference type="SAM" id="Phobius"/>
    </source>
</evidence>
<evidence type="ECO:0000313" key="8">
    <source>
        <dbReference type="Proteomes" id="UP000252795"/>
    </source>
</evidence>